<reference evidence="1 2" key="1">
    <citation type="journal article" date="2022" name="DNA Res.">
        <title>Chromosomal-level genome assembly of the orchid tree Bauhinia variegata (Leguminosae; Cercidoideae) supports the allotetraploid origin hypothesis of Bauhinia.</title>
        <authorList>
            <person name="Zhong Y."/>
            <person name="Chen Y."/>
            <person name="Zheng D."/>
            <person name="Pang J."/>
            <person name="Liu Y."/>
            <person name="Luo S."/>
            <person name="Meng S."/>
            <person name="Qian L."/>
            <person name="Wei D."/>
            <person name="Dai S."/>
            <person name="Zhou R."/>
        </authorList>
    </citation>
    <scope>NUCLEOTIDE SEQUENCE [LARGE SCALE GENOMIC DNA]</scope>
    <source>
        <strain evidence="1">BV-YZ2020</strain>
    </source>
</reference>
<proteinExistence type="predicted"/>
<organism evidence="1 2">
    <name type="scientific">Bauhinia variegata</name>
    <name type="common">Purple orchid tree</name>
    <name type="synonym">Phanera variegata</name>
    <dbReference type="NCBI Taxonomy" id="167791"/>
    <lineage>
        <taxon>Eukaryota</taxon>
        <taxon>Viridiplantae</taxon>
        <taxon>Streptophyta</taxon>
        <taxon>Embryophyta</taxon>
        <taxon>Tracheophyta</taxon>
        <taxon>Spermatophyta</taxon>
        <taxon>Magnoliopsida</taxon>
        <taxon>eudicotyledons</taxon>
        <taxon>Gunneridae</taxon>
        <taxon>Pentapetalae</taxon>
        <taxon>rosids</taxon>
        <taxon>fabids</taxon>
        <taxon>Fabales</taxon>
        <taxon>Fabaceae</taxon>
        <taxon>Cercidoideae</taxon>
        <taxon>Cercideae</taxon>
        <taxon>Bauhiniinae</taxon>
        <taxon>Bauhinia</taxon>
    </lineage>
</organism>
<evidence type="ECO:0000313" key="1">
    <source>
        <dbReference type="EMBL" id="KAI4343950.1"/>
    </source>
</evidence>
<keyword evidence="2" id="KW-1185">Reference proteome</keyword>
<accession>A0ACB9P608</accession>
<protein>
    <submittedName>
        <fullName evidence="1">Uncharacterized protein</fullName>
    </submittedName>
</protein>
<name>A0ACB9P608_BAUVA</name>
<sequence length="84" mass="9692">MCVLTRYSSPPTVRNFHDCKKIRQADFSQLELPMCDYITDLKSVLDQSIRIIQVMIDICKQWLAFKLNCLRAASSNGHAGIHFF</sequence>
<gene>
    <name evidence="1" type="ORF">L6164_011237</name>
</gene>
<dbReference type="EMBL" id="CM039430">
    <property type="protein sequence ID" value="KAI4343950.1"/>
    <property type="molecule type" value="Genomic_DNA"/>
</dbReference>
<comment type="caution">
    <text evidence="1">The sequence shown here is derived from an EMBL/GenBank/DDBJ whole genome shotgun (WGS) entry which is preliminary data.</text>
</comment>
<dbReference type="Proteomes" id="UP000828941">
    <property type="component" value="Chromosome 5"/>
</dbReference>
<evidence type="ECO:0000313" key="2">
    <source>
        <dbReference type="Proteomes" id="UP000828941"/>
    </source>
</evidence>